<sequence length="76" mass="8049">MKDGEKMNKTSAVSILSIGVERAGGSSSSGARGYRAGCGRLGMGGWGMAAQGTEERAEAERLTSKAGRWWQSWLLI</sequence>
<evidence type="ECO:0000313" key="2">
    <source>
        <dbReference type="Proteomes" id="UP001497482"/>
    </source>
</evidence>
<dbReference type="Proteomes" id="UP001497482">
    <property type="component" value="Chromosome 3"/>
</dbReference>
<proteinExistence type="predicted"/>
<evidence type="ECO:0000313" key="1">
    <source>
        <dbReference type="EMBL" id="CAL1601151.1"/>
    </source>
</evidence>
<dbReference type="AlphaFoldDB" id="A0AAV2LKR5"/>
<gene>
    <name evidence="1" type="ORF">KC01_LOCUS29171</name>
</gene>
<keyword evidence="2" id="KW-1185">Reference proteome</keyword>
<name>A0AAV2LKR5_KNICA</name>
<accession>A0AAV2LKR5</accession>
<reference evidence="1 2" key="1">
    <citation type="submission" date="2024-04" db="EMBL/GenBank/DDBJ databases">
        <authorList>
            <person name="Waldvogel A.-M."/>
            <person name="Schoenle A."/>
        </authorList>
    </citation>
    <scope>NUCLEOTIDE SEQUENCE [LARGE SCALE GENOMIC DNA]</scope>
</reference>
<organism evidence="1 2">
    <name type="scientific">Knipowitschia caucasica</name>
    <name type="common">Caucasian dwarf goby</name>
    <name type="synonym">Pomatoschistus caucasicus</name>
    <dbReference type="NCBI Taxonomy" id="637954"/>
    <lineage>
        <taxon>Eukaryota</taxon>
        <taxon>Metazoa</taxon>
        <taxon>Chordata</taxon>
        <taxon>Craniata</taxon>
        <taxon>Vertebrata</taxon>
        <taxon>Euteleostomi</taxon>
        <taxon>Actinopterygii</taxon>
        <taxon>Neopterygii</taxon>
        <taxon>Teleostei</taxon>
        <taxon>Neoteleostei</taxon>
        <taxon>Acanthomorphata</taxon>
        <taxon>Gobiaria</taxon>
        <taxon>Gobiiformes</taxon>
        <taxon>Gobioidei</taxon>
        <taxon>Gobiidae</taxon>
        <taxon>Gobiinae</taxon>
        <taxon>Knipowitschia</taxon>
    </lineage>
</organism>
<protein>
    <submittedName>
        <fullName evidence="1">Uncharacterized protein</fullName>
    </submittedName>
</protein>
<dbReference type="EMBL" id="OZ035825">
    <property type="protein sequence ID" value="CAL1601151.1"/>
    <property type="molecule type" value="Genomic_DNA"/>
</dbReference>